<dbReference type="Proteomes" id="UP000500961">
    <property type="component" value="Chromosome"/>
</dbReference>
<dbReference type="EMBL" id="CP041345">
    <property type="protein sequence ID" value="QKG80026.1"/>
    <property type="molecule type" value="Genomic_DNA"/>
</dbReference>
<evidence type="ECO:0000313" key="5">
    <source>
        <dbReference type="Proteomes" id="UP000500961"/>
    </source>
</evidence>
<feature type="domain" description="Fluoroacetyl-CoA-specific thioesterase-like" evidence="3">
    <location>
        <begin position="17"/>
        <end position="119"/>
    </location>
</feature>
<reference evidence="4 5" key="1">
    <citation type="submission" date="2019-07" db="EMBL/GenBank/DDBJ databases">
        <title>Thalassofilum flectens gen. nov., sp. nov., a novel moderate thermophilic anaerobe from a shallow sea hot spring in Kunashir Island (Russia), representing a new family in the order Bacteroidales, and proposal of Thalassofilacea fam. nov.</title>
        <authorList>
            <person name="Kochetkova T.V."/>
            <person name="Podosokorskaya O.A."/>
            <person name="Novikov A."/>
            <person name="Elcheninov A.G."/>
            <person name="Toshchakov S.V."/>
            <person name="Kublanov I.V."/>
        </authorList>
    </citation>
    <scope>NUCLEOTIDE SEQUENCE [LARGE SCALE GENOMIC DNA]</scope>
    <source>
        <strain evidence="4 5">38-H</strain>
    </source>
</reference>
<dbReference type="PANTHER" id="PTHR36934">
    <property type="entry name" value="BLR0278 PROTEIN"/>
    <property type="match status" value="1"/>
</dbReference>
<feature type="active site" evidence="1">
    <location>
        <position position="36"/>
    </location>
</feature>
<dbReference type="Pfam" id="PF22636">
    <property type="entry name" value="FlK"/>
    <property type="match status" value="1"/>
</dbReference>
<dbReference type="InterPro" id="IPR029069">
    <property type="entry name" value="HotDog_dom_sf"/>
</dbReference>
<dbReference type="SUPFAM" id="SSF54637">
    <property type="entry name" value="Thioesterase/thiol ester dehydrase-isomerase"/>
    <property type="match status" value="1"/>
</dbReference>
<evidence type="ECO:0000256" key="1">
    <source>
        <dbReference type="PIRSR" id="PIRSR014972-1"/>
    </source>
</evidence>
<keyword evidence="5" id="KW-1185">Reference proteome</keyword>
<sequence>MEFNIPLKVEYTATEIVTKENTASKYGSGLVDVFATPAMVALMEKAALNAVLPYLPDGFNTVGTEVCVKHTKATPMGWEVSSKATLIAVDGKKLTFEVVAWDKEGEIGRGTHNRYIIDSKRFMEKFSSK</sequence>
<dbReference type="PANTHER" id="PTHR36934:SF1">
    <property type="entry name" value="THIOESTERASE DOMAIN-CONTAINING PROTEIN"/>
    <property type="match status" value="1"/>
</dbReference>
<feature type="binding site" evidence="2">
    <location>
        <position position="63"/>
    </location>
    <ligand>
        <name>CoA</name>
        <dbReference type="ChEBI" id="CHEBI:57287"/>
    </ligand>
</feature>
<gene>
    <name evidence="4" type="ORF">FHG85_07035</name>
</gene>
<dbReference type="RefSeq" id="WP_173074367.1">
    <property type="nucleotide sequence ID" value="NZ_CP041345.1"/>
</dbReference>
<dbReference type="PIRSF" id="PIRSF014972">
    <property type="entry name" value="FlK"/>
    <property type="match status" value="1"/>
</dbReference>
<accession>A0A7D4CGQ0</accession>
<organism evidence="4 5">
    <name type="scientific">Tenuifilum thalassicum</name>
    <dbReference type="NCBI Taxonomy" id="2590900"/>
    <lineage>
        <taxon>Bacteria</taxon>
        <taxon>Pseudomonadati</taxon>
        <taxon>Bacteroidota</taxon>
        <taxon>Bacteroidia</taxon>
        <taxon>Bacteroidales</taxon>
        <taxon>Tenuifilaceae</taxon>
        <taxon>Tenuifilum</taxon>
    </lineage>
</organism>
<feature type="active site" evidence="1">
    <location>
        <position position="44"/>
    </location>
</feature>
<dbReference type="InterPro" id="IPR025540">
    <property type="entry name" value="FlK"/>
</dbReference>
<proteinExistence type="predicted"/>
<evidence type="ECO:0000313" key="4">
    <source>
        <dbReference type="EMBL" id="QKG80026.1"/>
    </source>
</evidence>
<dbReference type="KEGG" id="ttz:FHG85_07035"/>
<dbReference type="InterPro" id="IPR054485">
    <property type="entry name" value="FlK-like_dom"/>
</dbReference>
<feature type="binding site" evidence="2">
    <location>
        <position position="114"/>
    </location>
    <ligand>
        <name>substrate</name>
    </ligand>
</feature>
<dbReference type="Gene3D" id="3.10.129.10">
    <property type="entry name" value="Hotdog Thioesterase"/>
    <property type="match status" value="1"/>
</dbReference>
<name>A0A7D4CGQ0_9BACT</name>
<dbReference type="AlphaFoldDB" id="A0A7D4CGQ0"/>
<evidence type="ECO:0000259" key="3">
    <source>
        <dbReference type="Pfam" id="PF22636"/>
    </source>
</evidence>
<feature type="active site" evidence="1">
    <location>
        <position position="70"/>
    </location>
</feature>
<protein>
    <submittedName>
        <fullName evidence="4">Thioesterase</fullName>
    </submittedName>
</protein>
<feature type="binding site" evidence="2">
    <location>
        <position position="63"/>
    </location>
    <ligand>
        <name>substrate</name>
    </ligand>
</feature>
<evidence type="ECO:0000256" key="2">
    <source>
        <dbReference type="PIRSR" id="PIRSR014972-2"/>
    </source>
</evidence>